<dbReference type="AlphaFoldDB" id="X1TJL2"/>
<feature type="non-terminal residue" evidence="1">
    <location>
        <position position="1"/>
    </location>
</feature>
<sequence>AGEDREAAETAFRALFRLNRDEPGRPKYPEFTWDMVQYYLDYHEDE</sequence>
<dbReference type="EMBL" id="BARW01025154">
    <property type="protein sequence ID" value="GAJ05488.1"/>
    <property type="molecule type" value="Genomic_DNA"/>
</dbReference>
<organism evidence="1">
    <name type="scientific">marine sediment metagenome</name>
    <dbReference type="NCBI Taxonomy" id="412755"/>
    <lineage>
        <taxon>unclassified sequences</taxon>
        <taxon>metagenomes</taxon>
        <taxon>ecological metagenomes</taxon>
    </lineage>
</organism>
<accession>X1TJL2</accession>
<reference evidence="1" key="1">
    <citation type="journal article" date="2014" name="Front. Microbiol.">
        <title>High frequency of phylogenetically diverse reductive dehalogenase-homologous genes in deep subseafloor sedimentary metagenomes.</title>
        <authorList>
            <person name="Kawai M."/>
            <person name="Futagami T."/>
            <person name="Toyoda A."/>
            <person name="Takaki Y."/>
            <person name="Nishi S."/>
            <person name="Hori S."/>
            <person name="Arai W."/>
            <person name="Tsubouchi T."/>
            <person name="Morono Y."/>
            <person name="Uchiyama I."/>
            <person name="Ito T."/>
            <person name="Fujiyama A."/>
            <person name="Inagaki F."/>
            <person name="Takami H."/>
        </authorList>
    </citation>
    <scope>NUCLEOTIDE SEQUENCE</scope>
    <source>
        <strain evidence="1">Expedition CK06-06</strain>
    </source>
</reference>
<gene>
    <name evidence="1" type="ORF">S12H4_41301</name>
</gene>
<evidence type="ECO:0000313" key="1">
    <source>
        <dbReference type="EMBL" id="GAJ05488.1"/>
    </source>
</evidence>
<protein>
    <submittedName>
        <fullName evidence="1">Uncharacterized protein</fullName>
    </submittedName>
</protein>
<name>X1TJL2_9ZZZZ</name>
<proteinExistence type="predicted"/>
<comment type="caution">
    <text evidence="1">The sequence shown here is derived from an EMBL/GenBank/DDBJ whole genome shotgun (WGS) entry which is preliminary data.</text>
</comment>